<dbReference type="Pfam" id="PF00403">
    <property type="entry name" value="HMA"/>
    <property type="match status" value="1"/>
</dbReference>
<dbReference type="InterPro" id="IPR036163">
    <property type="entry name" value="HMA_dom_sf"/>
</dbReference>
<evidence type="ECO:0000313" key="3">
    <source>
        <dbReference type="EMBL" id="OGE27719.1"/>
    </source>
</evidence>
<dbReference type="GO" id="GO:0046872">
    <property type="term" value="F:metal ion binding"/>
    <property type="evidence" value="ECO:0007669"/>
    <property type="project" value="UniProtKB-KW"/>
</dbReference>
<evidence type="ECO:0000256" key="1">
    <source>
        <dbReference type="ARBA" id="ARBA00022723"/>
    </source>
</evidence>
<accession>A0A1F5JGL1</accession>
<evidence type="ECO:0000313" key="4">
    <source>
        <dbReference type="Proteomes" id="UP000177555"/>
    </source>
</evidence>
<sequence>MDKKKFKITGMHCSSCAITIDMDLEDLPGIKKAQTSYAKGETEVEFDASKVTNNLIQETIKKSGYTAVVVN</sequence>
<dbReference type="InterPro" id="IPR006121">
    <property type="entry name" value="HMA_dom"/>
</dbReference>
<keyword evidence="1" id="KW-0479">Metal-binding</keyword>
<dbReference type="EMBL" id="MFCP01000032">
    <property type="protein sequence ID" value="OGE27719.1"/>
    <property type="molecule type" value="Genomic_DNA"/>
</dbReference>
<organism evidence="3 4">
    <name type="scientific">Candidatus Daviesbacteria bacterium RIFCSPHIGHO2_01_FULL_40_11</name>
    <dbReference type="NCBI Taxonomy" id="1797762"/>
    <lineage>
        <taxon>Bacteria</taxon>
        <taxon>Candidatus Daviesiibacteriota</taxon>
    </lineage>
</organism>
<dbReference type="Gene3D" id="3.30.70.100">
    <property type="match status" value="1"/>
</dbReference>
<evidence type="ECO:0000259" key="2">
    <source>
        <dbReference type="PROSITE" id="PS50846"/>
    </source>
</evidence>
<dbReference type="AlphaFoldDB" id="A0A1F5JGL1"/>
<dbReference type="PROSITE" id="PS50846">
    <property type="entry name" value="HMA_2"/>
    <property type="match status" value="1"/>
</dbReference>
<dbReference type="SUPFAM" id="SSF55008">
    <property type="entry name" value="HMA, heavy metal-associated domain"/>
    <property type="match status" value="1"/>
</dbReference>
<protein>
    <recommendedName>
        <fullName evidence="2">HMA domain-containing protein</fullName>
    </recommendedName>
</protein>
<feature type="domain" description="HMA" evidence="2">
    <location>
        <begin position="2"/>
        <end position="68"/>
    </location>
</feature>
<comment type="caution">
    <text evidence="3">The sequence shown here is derived from an EMBL/GenBank/DDBJ whole genome shotgun (WGS) entry which is preliminary data.</text>
</comment>
<gene>
    <name evidence="3" type="ORF">A2867_04455</name>
</gene>
<dbReference type="PANTHER" id="PTHR46594">
    <property type="entry name" value="P-TYPE CATION-TRANSPORTING ATPASE"/>
    <property type="match status" value="1"/>
</dbReference>
<reference evidence="3 4" key="1">
    <citation type="journal article" date="2016" name="Nat. Commun.">
        <title>Thousands of microbial genomes shed light on interconnected biogeochemical processes in an aquifer system.</title>
        <authorList>
            <person name="Anantharaman K."/>
            <person name="Brown C.T."/>
            <person name="Hug L.A."/>
            <person name="Sharon I."/>
            <person name="Castelle C.J."/>
            <person name="Probst A.J."/>
            <person name="Thomas B.C."/>
            <person name="Singh A."/>
            <person name="Wilkins M.J."/>
            <person name="Karaoz U."/>
            <person name="Brodie E.L."/>
            <person name="Williams K.H."/>
            <person name="Hubbard S.S."/>
            <person name="Banfield J.F."/>
        </authorList>
    </citation>
    <scope>NUCLEOTIDE SEQUENCE [LARGE SCALE GENOMIC DNA]</scope>
</reference>
<proteinExistence type="predicted"/>
<name>A0A1F5JGL1_9BACT</name>
<dbReference type="Proteomes" id="UP000177555">
    <property type="component" value="Unassembled WGS sequence"/>
</dbReference>
<dbReference type="PANTHER" id="PTHR46594:SF4">
    <property type="entry name" value="P-TYPE CATION-TRANSPORTING ATPASE"/>
    <property type="match status" value="1"/>
</dbReference>
<dbReference type="CDD" id="cd00371">
    <property type="entry name" value="HMA"/>
    <property type="match status" value="1"/>
</dbReference>
<dbReference type="FunFam" id="3.30.70.100:FF:000001">
    <property type="entry name" value="ATPase copper transporting beta"/>
    <property type="match status" value="1"/>
</dbReference>